<dbReference type="PANTHER" id="PTHR42718:SF46">
    <property type="entry name" value="BLR6921 PROTEIN"/>
    <property type="match status" value="1"/>
</dbReference>
<accession>A0ABU0P376</accession>
<evidence type="ECO:0000256" key="1">
    <source>
        <dbReference type="ARBA" id="ARBA00004651"/>
    </source>
</evidence>
<dbReference type="PANTHER" id="PTHR42718">
    <property type="entry name" value="MAJOR FACILITATOR SUPERFAMILY MULTIDRUG TRANSPORTER MFSC"/>
    <property type="match status" value="1"/>
</dbReference>
<dbReference type="InterPro" id="IPR020846">
    <property type="entry name" value="MFS_dom"/>
</dbReference>
<feature type="transmembrane region" description="Helical" evidence="9">
    <location>
        <begin position="420"/>
        <end position="437"/>
    </location>
</feature>
<feature type="transmembrane region" description="Helical" evidence="9">
    <location>
        <begin position="178"/>
        <end position="196"/>
    </location>
</feature>
<feature type="transmembrane region" description="Helical" evidence="9">
    <location>
        <begin position="245"/>
        <end position="264"/>
    </location>
</feature>
<dbReference type="InterPro" id="IPR005829">
    <property type="entry name" value="Sugar_transporter_CS"/>
</dbReference>
<dbReference type="InterPro" id="IPR004638">
    <property type="entry name" value="EmrB-like"/>
</dbReference>
<evidence type="ECO:0000256" key="6">
    <source>
        <dbReference type="ARBA" id="ARBA00023136"/>
    </source>
</evidence>
<organism evidence="11 12">
    <name type="scientific">Streptomyces rishiriensis</name>
    <dbReference type="NCBI Taxonomy" id="68264"/>
    <lineage>
        <taxon>Bacteria</taxon>
        <taxon>Bacillati</taxon>
        <taxon>Actinomycetota</taxon>
        <taxon>Actinomycetes</taxon>
        <taxon>Kitasatosporales</taxon>
        <taxon>Streptomycetaceae</taxon>
        <taxon>Streptomyces</taxon>
    </lineage>
</organism>
<evidence type="ECO:0000313" key="11">
    <source>
        <dbReference type="EMBL" id="MDQ0585845.1"/>
    </source>
</evidence>
<dbReference type="Pfam" id="PF07690">
    <property type="entry name" value="MFS_1"/>
    <property type="match status" value="1"/>
</dbReference>
<evidence type="ECO:0000256" key="5">
    <source>
        <dbReference type="ARBA" id="ARBA00022989"/>
    </source>
</evidence>
<feature type="transmembrane region" description="Helical" evidence="9">
    <location>
        <begin position="91"/>
        <end position="111"/>
    </location>
</feature>
<sequence length="519" mass="53332">MSTVSTNSQEQAGGHSGGSPLRWKALAVLTAVQFMLMLDVTVVNIALPNIQDDLGFTTEGLAWVVNGYLLMAAGFLLLGGRVADLLGRRKIFVAGVLLFGVSSVMCGAANTPGLLVAGRFLQGFGEALAAPAALGLIAVLFTDGKERAKALGIWGGLSALGGAVGSVAGGLVTDFIDWRWVFYINIPVVVLALLAIPRLMPESRMARREGQRLDAVGAFGTTVGLVGVVYGLLKATDHAWGSSTVLLPLLGGIAALAFTIVWEARVPDPMIPLKFFKNRTRVTSNVISMMSFASFYTYAFVATLYLQHVLDYSPMETGLAYIPLTVATGVGMGLSTALAPRVGVKPLVIIAFFGAAVGQVIAANGFGPDATYTGGVMPGLVFFAFFNGMGFPLLINGGLHEVSGQEAGLASGVQTSMQQIGAALGLAILVPIALRYVTDHAGEGNLAAVASDGYALALYFAAGVLAAAGVIALFLLGKVSAEKRDAHAEAAEVLAEAPAPATATSAGAAQASSPEAAKA</sequence>
<evidence type="ECO:0000256" key="8">
    <source>
        <dbReference type="SAM" id="MobiDB-lite"/>
    </source>
</evidence>
<dbReference type="InterPro" id="IPR036259">
    <property type="entry name" value="MFS_trans_sf"/>
</dbReference>
<feature type="transmembrane region" description="Helical" evidence="9">
    <location>
        <begin position="153"/>
        <end position="172"/>
    </location>
</feature>
<name>A0ABU0P376_STRRH</name>
<feature type="domain" description="Major facilitator superfamily (MFS) profile" evidence="10">
    <location>
        <begin position="25"/>
        <end position="480"/>
    </location>
</feature>
<reference evidence="11 12" key="1">
    <citation type="submission" date="2023-07" db="EMBL/GenBank/DDBJ databases">
        <title>Comparative genomics of wheat-associated soil bacteria to identify genetic determinants of phenazine resistance.</title>
        <authorList>
            <person name="Mouncey N."/>
        </authorList>
    </citation>
    <scope>NUCLEOTIDE SEQUENCE [LARGE SCALE GENOMIC DNA]</scope>
    <source>
        <strain evidence="11 12">B2I6</strain>
    </source>
</reference>
<evidence type="ECO:0000256" key="2">
    <source>
        <dbReference type="ARBA" id="ARBA00022448"/>
    </source>
</evidence>
<dbReference type="CDD" id="cd17321">
    <property type="entry name" value="MFS_MMR_MDR_like"/>
    <property type="match status" value="1"/>
</dbReference>
<protein>
    <submittedName>
        <fullName evidence="11">EmrB/QacA subfamily drug resistance transporter</fullName>
    </submittedName>
</protein>
<evidence type="ECO:0000256" key="7">
    <source>
        <dbReference type="ARBA" id="ARBA00023251"/>
    </source>
</evidence>
<dbReference type="PROSITE" id="PS50850">
    <property type="entry name" value="MFS"/>
    <property type="match status" value="1"/>
</dbReference>
<dbReference type="RefSeq" id="WP_307167918.1">
    <property type="nucleotide sequence ID" value="NZ_JAUSWV010000003.1"/>
</dbReference>
<dbReference type="InterPro" id="IPR011701">
    <property type="entry name" value="MFS"/>
</dbReference>
<feature type="transmembrane region" description="Helical" evidence="9">
    <location>
        <begin position="25"/>
        <end position="48"/>
    </location>
</feature>
<evidence type="ECO:0000256" key="3">
    <source>
        <dbReference type="ARBA" id="ARBA00022475"/>
    </source>
</evidence>
<feature type="transmembrane region" description="Helical" evidence="9">
    <location>
        <begin position="318"/>
        <end position="339"/>
    </location>
</feature>
<dbReference type="SUPFAM" id="SSF103473">
    <property type="entry name" value="MFS general substrate transporter"/>
    <property type="match status" value="1"/>
</dbReference>
<feature type="transmembrane region" description="Helical" evidence="9">
    <location>
        <begin position="123"/>
        <end position="141"/>
    </location>
</feature>
<dbReference type="Proteomes" id="UP001230654">
    <property type="component" value="Unassembled WGS sequence"/>
</dbReference>
<keyword evidence="7" id="KW-0046">Antibiotic resistance</keyword>
<keyword evidence="2" id="KW-0813">Transport</keyword>
<keyword evidence="4 9" id="KW-0812">Transmembrane</keyword>
<feature type="transmembrane region" description="Helical" evidence="9">
    <location>
        <begin position="216"/>
        <end position="233"/>
    </location>
</feature>
<evidence type="ECO:0000259" key="10">
    <source>
        <dbReference type="PROSITE" id="PS50850"/>
    </source>
</evidence>
<feature type="transmembrane region" description="Helical" evidence="9">
    <location>
        <begin position="379"/>
        <end position="399"/>
    </location>
</feature>
<dbReference type="Gene3D" id="1.20.1250.20">
    <property type="entry name" value="MFS general substrate transporter like domains"/>
    <property type="match status" value="1"/>
</dbReference>
<keyword evidence="5 9" id="KW-1133">Transmembrane helix</keyword>
<keyword evidence="3" id="KW-1003">Cell membrane</keyword>
<comment type="caution">
    <text evidence="11">The sequence shown here is derived from an EMBL/GenBank/DDBJ whole genome shotgun (WGS) entry which is preliminary data.</text>
</comment>
<feature type="transmembrane region" description="Helical" evidence="9">
    <location>
        <begin position="285"/>
        <end position="306"/>
    </location>
</feature>
<evidence type="ECO:0000256" key="9">
    <source>
        <dbReference type="SAM" id="Phobius"/>
    </source>
</evidence>
<feature type="transmembrane region" description="Helical" evidence="9">
    <location>
        <begin position="457"/>
        <end position="476"/>
    </location>
</feature>
<feature type="region of interest" description="Disordered" evidence="8">
    <location>
        <begin position="497"/>
        <end position="519"/>
    </location>
</feature>
<feature type="transmembrane region" description="Helical" evidence="9">
    <location>
        <begin position="60"/>
        <end position="79"/>
    </location>
</feature>
<keyword evidence="12" id="KW-1185">Reference proteome</keyword>
<evidence type="ECO:0000313" key="12">
    <source>
        <dbReference type="Proteomes" id="UP001230654"/>
    </source>
</evidence>
<evidence type="ECO:0000256" key="4">
    <source>
        <dbReference type="ARBA" id="ARBA00022692"/>
    </source>
</evidence>
<dbReference type="EMBL" id="JAUSWV010000003">
    <property type="protein sequence ID" value="MDQ0585845.1"/>
    <property type="molecule type" value="Genomic_DNA"/>
</dbReference>
<dbReference type="Gene3D" id="1.20.1720.10">
    <property type="entry name" value="Multidrug resistance protein D"/>
    <property type="match status" value="1"/>
</dbReference>
<dbReference type="PROSITE" id="PS00216">
    <property type="entry name" value="SUGAR_TRANSPORT_1"/>
    <property type="match status" value="1"/>
</dbReference>
<keyword evidence="6 9" id="KW-0472">Membrane</keyword>
<feature type="transmembrane region" description="Helical" evidence="9">
    <location>
        <begin position="346"/>
        <end position="367"/>
    </location>
</feature>
<proteinExistence type="predicted"/>
<dbReference type="NCBIfam" id="TIGR00711">
    <property type="entry name" value="efflux_EmrB"/>
    <property type="match status" value="1"/>
</dbReference>
<comment type="subcellular location">
    <subcellularLocation>
        <location evidence="1">Cell membrane</location>
        <topology evidence="1">Multi-pass membrane protein</topology>
    </subcellularLocation>
</comment>
<dbReference type="PRINTS" id="PR01036">
    <property type="entry name" value="TCRTETB"/>
</dbReference>
<gene>
    <name evidence="11" type="ORF">QF030_008113</name>
</gene>